<feature type="compositionally biased region" description="Basic and acidic residues" evidence="2">
    <location>
        <begin position="1"/>
        <end position="10"/>
    </location>
</feature>
<gene>
    <name evidence="4" type="ORF">PV04_05861</name>
</gene>
<dbReference type="STRING" id="5601.A0A0D2CMY9"/>
<dbReference type="InterPro" id="IPR058348">
    <property type="entry name" value="DUF8035"/>
</dbReference>
<protein>
    <recommendedName>
        <fullName evidence="3">DUF8035 domain-containing protein</fullName>
    </recommendedName>
</protein>
<feature type="domain" description="DUF8035" evidence="3">
    <location>
        <begin position="232"/>
        <end position="287"/>
    </location>
</feature>
<feature type="compositionally biased region" description="Basic and acidic residues" evidence="2">
    <location>
        <begin position="126"/>
        <end position="143"/>
    </location>
</feature>
<dbReference type="Proteomes" id="UP000054266">
    <property type="component" value="Unassembled WGS sequence"/>
</dbReference>
<proteinExistence type="predicted"/>
<feature type="compositionally biased region" description="Basic residues" evidence="2">
    <location>
        <begin position="354"/>
        <end position="366"/>
    </location>
</feature>
<dbReference type="EMBL" id="KN846959">
    <property type="protein sequence ID" value="KIW66536.1"/>
    <property type="molecule type" value="Genomic_DNA"/>
</dbReference>
<evidence type="ECO:0000313" key="5">
    <source>
        <dbReference type="Proteomes" id="UP000054266"/>
    </source>
</evidence>
<sequence>MSRYRGDPRYSDGNLAYRDPPPQRWDTERFVREREVRAPAPPTLDQRPPYADHPPRRAPVYEDQRYYEEDRYGPRGATERRYFEETDFYDPRTQRGQMVPYAPERPARPDPIPRPGIIRRQSSLDTFDRRPARRFDDYDEPHSPRRVPPTRELVPVRAPSPRRYPRYDEKYYDEIRVQDPDHYGDDGFREYREREWVRERRRNSPSPDRRTVREEVVEERREEIVEEKPYPRRGKTRMPKRLVHTKVLFDLGYPFYEEDERTIIIEKALGPDNIDEVFTKSKEYREREVTNTRLIEAGPTIISPPGIRAPSVHGGDVVYEKTEKMERIETGQLADAPRSVREWDALSVRSPSPKSHRSRSRRRSRRGSSPGEVVKETVTEKKEVIREVSPARTHRSHASHRRGSFESDDTTIIERRITRDEFEDSNSVHVGPLALVVDRKPQRSERNIKEEIRRLEAERRELRRERRYEREGGEIIKIERVRERTPSPRGEVIIERRGEEVLEVKKDRRGRSRSSAPPPGIIKAMMATLT</sequence>
<reference evidence="4 5" key="1">
    <citation type="submission" date="2015-01" db="EMBL/GenBank/DDBJ databases">
        <title>The Genome Sequence of Capronia semiimmersa CBS27337.</title>
        <authorList>
            <consortium name="The Broad Institute Genomics Platform"/>
            <person name="Cuomo C."/>
            <person name="de Hoog S."/>
            <person name="Gorbushina A."/>
            <person name="Stielow B."/>
            <person name="Teixiera M."/>
            <person name="Abouelleil A."/>
            <person name="Chapman S.B."/>
            <person name="Priest M."/>
            <person name="Young S.K."/>
            <person name="Wortman J."/>
            <person name="Nusbaum C."/>
            <person name="Birren B."/>
        </authorList>
    </citation>
    <scope>NUCLEOTIDE SEQUENCE [LARGE SCALE GENOMIC DNA]</scope>
    <source>
        <strain evidence="4 5">CBS 27337</strain>
    </source>
</reference>
<evidence type="ECO:0000256" key="1">
    <source>
        <dbReference type="SAM" id="Coils"/>
    </source>
</evidence>
<feature type="region of interest" description="Disordered" evidence="2">
    <location>
        <begin position="1"/>
        <end position="162"/>
    </location>
</feature>
<dbReference type="Pfam" id="PF26118">
    <property type="entry name" value="DUF8035"/>
    <property type="match status" value="1"/>
</dbReference>
<name>A0A0D2CMY9_9EURO</name>
<feature type="compositionally biased region" description="Basic and acidic residues" evidence="2">
    <location>
        <begin position="25"/>
        <end position="37"/>
    </location>
</feature>
<evidence type="ECO:0000313" key="4">
    <source>
        <dbReference type="EMBL" id="KIW66536.1"/>
    </source>
</evidence>
<feature type="region of interest" description="Disordered" evidence="2">
    <location>
        <begin position="344"/>
        <end position="377"/>
    </location>
</feature>
<keyword evidence="5" id="KW-1185">Reference proteome</keyword>
<keyword evidence="1" id="KW-0175">Coiled coil</keyword>
<organism evidence="4 5">
    <name type="scientific">Phialophora macrospora</name>
    <dbReference type="NCBI Taxonomy" id="1851006"/>
    <lineage>
        <taxon>Eukaryota</taxon>
        <taxon>Fungi</taxon>
        <taxon>Dikarya</taxon>
        <taxon>Ascomycota</taxon>
        <taxon>Pezizomycotina</taxon>
        <taxon>Eurotiomycetes</taxon>
        <taxon>Chaetothyriomycetidae</taxon>
        <taxon>Chaetothyriales</taxon>
        <taxon>Herpotrichiellaceae</taxon>
        <taxon>Phialophora</taxon>
    </lineage>
</organism>
<feature type="compositionally biased region" description="Basic and acidic residues" evidence="2">
    <location>
        <begin position="53"/>
        <end position="93"/>
    </location>
</feature>
<feature type="coiled-coil region" evidence="1">
    <location>
        <begin position="445"/>
        <end position="472"/>
    </location>
</feature>
<evidence type="ECO:0000259" key="3">
    <source>
        <dbReference type="Pfam" id="PF26118"/>
    </source>
</evidence>
<dbReference type="AlphaFoldDB" id="A0A0D2CMY9"/>
<accession>A0A0D2CMY9</accession>
<evidence type="ECO:0000256" key="2">
    <source>
        <dbReference type="SAM" id="MobiDB-lite"/>
    </source>
</evidence>
<dbReference type="HOGENOM" id="CLU_053162_0_0_1"/>